<dbReference type="PANTHER" id="PTHR22746">
    <property type="entry name" value="RAB6A-GEF COMPLEX PARTNER PROTEIN 1"/>
    <property type="match status" value="1"/>
</dbReference>
<accession>A0AAJ8JPN5</accession>
<evidence type="ECO:0000256" key="2">
    <source>
        <dbReference type="ARBA" id="ARBA00023136"/>
    </source>
</evidence>
<dbReference type="AlphaFoldDB" id="A0AAJ8JPN5"/>
<evidence type="ECO:0000256" key="1">
    <source>
        <dbReference type="ARBA" id="ARBA00004370"/>
    </source>
</evidence>
<dbReference type="GO" id="GO:0006886">
    <property type="term" value="P:intracellular protein transport"/>
    <property type="evidence" value="ECO:0007669"/>
    <property type="project" value="InterPro"/>
</dbReference>
<dbReference type="InterPro" id="IPR015943">
    <property type="entry name" value="WD40/YVTN_repeat-like_dom_sf"/>
</dbReference>
<proteinExistence type="predicted"/>
<protein>
    <recommendedName>
        <fullName evidence="3">RIC1 C-terminal alpha solenoid region domain-containing protein</fullName>
    </recommendedName>
</protein>
<dbReference type="PANTHER" id="PTHR22746:SF10">
    <property type="entry name" value="GUANINE NUCLEOTIDE EXCHANGE FACTOR SUBUNIT RIC1"/>
    <property type="match status" value="1"/>
</dbReference>
<sequence>MYWPTSTTRLVNSQYPLNDGDAPIKQARSSRKGVFFAVLTKNGLGVWDARPTVMQAAALRSKASLERFGNNIDVYWAHDGRGLMVLTDTSHILFYQLVPTSHPVYDDTALSTPGPGEGDVIMGWNLRSIGVAFVMGGCESILPQTSHLLITLRHPPSILEVPWPVPSHLVTPPGSHFPPPPLDGASEAQVECKSFDFSNAQWIRGEIPSKLYSHRTPGLPALHIMVTSKGRVFAVYRNSHLARLLASESPKQELENGREFIEEVIHPLPVSAQNCGSTSDLQTADSERLLDKAVEAVINLRLGFVAVGLESGKVNVISLPPWPSPPKLSHTLDLKHSGNIRVDLGRVTSMAYTGDGYCLAVGYEKGWAVWSLGGRLNGMSVMNDDEQEESNKESCIVDLFWIPGNLELFTLRHFTDFTSRQPQIEVISFSKSATTNQPSPDNTRYAFLQMDDKVLVYRGADQPDMSVINPESDVWQSIKIPAAYIAANWPIRYASISPDGKLIAVAGRRGLTHYSASSGRWKLFPDEKQEQKFQVKGGMVWFHHVLVVAVDFDRTHQLRLYSRDLDLSEILCSQNLPSPILVMTLLDNSLLVYTSDNTLFHFLILPTTFSIKLHLCGSISFRGIVTVPSRVRALSWLVPEAQKAMGDPADDLIVATIIFLIDSKLVLLRPRRARTDEVRYDLQVLADRIEAYWTHLHGVSALENSLWGYDGQDMRIWLDALTIEATRVDEHLNTYETVEESVKLRLDFYPLSILMDKGIIIGVDYETLTRTLPFPIYKIPTGSHLFLPQFLRYHLSSSPPAMNDALILAQHYQSLVYFDHALEVLLHSVLEDEAPHTSASKLDSSDMEGILPSVIVFLDHFPSSPSIIVQCARKMEIVHWPLLFSLAGKPRELFESCLKKGDVRTAASYLLVLDGLEEGGDVDDTTRLLNIALEANEFHLCEELLRFLHSIDQSGTALRTAISRVEIIPSSVLGAASTSNDGDTISSCNL</sequence>
<dbReference type="GO" id="GO:0005829">
    <property type="term" value="C:cytosol"/>
    <property type="evidence" value="ECO:0007669"/>
    <property type="project" value="TreeGrafter"/>
</dbReference>
<dbReference type="GO" id="GO:0000139">
    <property type="term" value="C:Golgi membrane"/>
    <property type="evidence" value="ECO:0007669"/>
    <property type="project" value="TreeGrafter"/>
</dbReference>
<dbReference type="EMBL" id="CP143785">
    <property type="protein sequence ID" value="WVN86112.1"/>
    <property type="molecule type" value="Genomic_DNA"/>
</dbReference>
<comment type="subcellular location">
    <subcellularLocation>
        <location evidence="1">Membrane</location>
    </subcellularLocation>
</comment>
<dbReference type="GO" id="GO:0034066">
    <property type="term" value="C:Ric1-Rgp1 guanyl-nucleotide exchange factor complex"/>
    <property type="evidence" value="ECO:0007669"/>
    <property type="project" value="InterPro"/>
</dbReference>
<dbReference type="Proteomes" id="UP000094043">
    <property type="component" value="Chromosome 2"/>
</dbReference>
<dbReference type="GeneID" id="91085485"/>
<name>A0AAJ8JPN5_9TREE</name>
<organism evidence="4 5">
    <name type="scientific">Cryptococcus depauperatus CBS 7841</name>
    <dbReference type="NCBI Taxonomy" id="1295531"/>
    <lineage>
        <taxon>Eukaryota</taxon>
        <taxon>Fungi</taxon>
        <taxon>Dikarya</taxon>
        <taxon>Basidiomycota</taxon>
        <taxon>Agaricomycotina</taxon>
        <taxon>Tremellomycetes</taxon>
        <taxon>Tremellales</taxon>
        <taxon>Cryptococcaceae</taxon>
        <taxon>Cryptococcus</taxon>
    </lineage>
</organism>
<evidence type="ECO:0000313" key="4">
    <source>
        <dbReference type="EMBL" id="WVN86112.1"/>
    </source>
</evidence>
<evidence type="ECO:0000259" key="3">
    <source>
        <dbReference type="Pfam" id="PF07064"/>
    </source>
</evidence>
<dbReference type="RefSeq" id="XP_066066812.1">
    <property type="nucleotide sequence ID" value="XM_066210715.1"/>
</dbReference>
<dbReference type="SUPFAM" id="SSF50978">
    <property type="entry name" value="WD40 repeat-like"/>
    <property type="match status" value="1"/>
</dbReference>
<dbReference type="KEGG" id="cdep:91085485"/>
<dbReference type="InterPro" id="IPR040096">
    <property type="entry name" value="Ric1"/>
</dbReference>
<reference evidence="4" key="2">
    <citation type="journal article" date="2022" name="Elife">
        <title>Obligate sexual reproduction of a homothallic fungus closely related to the Cryptococcus pathogenic species complex.</title>
        <authorList>
            <person name="Passer A.R."/>
            <person name="Clancey S.A."/>
            <person name="Shea T."/>
            <person name="David-Palma M."/>
            <person name="Averette A.F."/>
            <person name="Boekhout T."/>
            <person name="Porcel B.M."/>
            <person name="Nowrousian M."/>
            <person name="Cuomo C.A."/>
            <person name="Sun S."/>
            <person name="Heitman J."/>
            <person name="Coelho M.A."/>
        </authorList>
    </citation>
    <scope>NUCLEOTIDE SEQUENCE</scope>
    <source>
        <strain evidence="4">CBS 7841</strain>
    </source>
</reference>
<dbReference type="Pfam" id="PF25440">
    <property type="entry name" value="Beta-prop_RIC1_2nd"/>
    <property type="match status" value="1"/>
</dbReference>
<gene>
    <name evidence="4" type="ORF">L203_101272</name>
</gene>
<dbReference type="Gene3D" id="2.130.10.10">
    <property type="entry name" value="YVTN repeat-like/Quinoprotein amine dehydrogenase"/>
    <property type="match status" value="1"/>
</dbReference>
<reference evidence="4" key="3">
    <citation type="submission" date="2024-01" db="EMBL/GenBank/DDBJ databases">
        <authorList>
            <person name="Coelho M.A."/>
            <person name="David-Palma M."/>
            <person name="Shea T."/>
            <person name="Sun S."/>
            <person name="Cuomo C.A."/>
            <person name="Heitman J."/>
        </authorList>
    </citation>
    <scope>NUCLEOTIDE SEQUENCE</scope>
    <source>
        <strain evidence="4">CBS 7841</strain>
    </source>
</reference>
<dbReference type="GO" id="GO:0042147">
    <property type="term" value="P:retrograde transport, endosome to Golgi"/>
    <property type="evidence" value="ECO:0007669"/>
    <property type="project" value="TreeGrafter"/>
</dbReference>
<dbReference type="InterPro" id="IPR009771">
    <property type="entry name" value="RIC1_C"/>
</dbReference>
<feature type="domain" description="RIC1 C-terminal alpha solenoid region" evidence="3">
    <location>
        <begin position="789"/>
        <end position="966"/>
    </location>
</feature>
<dbReference type="Pfam" id="PF07064">
    <property type="entry name" value="RIC1"/>
    <property type="match status" value="1"/>
</dbReference>
<evidence type="ECO:0000313" key="5">
    <source>
        <dbReference type="Proteomes" id="UP000094043"/>
    </source>
</evidence>
<dbReference type="InterPro" id="IPR036322">
    <property type="entry name" value="WD40_repeat_dom_sf"/>
</dbReference>
<keyword evidence="2" id="KW-0472">Membrane</keyword>
<reference evidence="4" key="1">
    <citation type="submission" date="2016-06" db="EMBL/GenBank/DDBJ databases">
        <authorList>
            <person name="Cuomo C."/>
            <person name="Litvintseva A."/>
            <person name="Heitman J."/>
            <person name="Chen Y."/>
            <person name="Sun S."/>
            <person name="Springer D."/>
            <person name="Dromer F."/>
            <person name="Young S."/>
            <person name="Zeng Q."/>
            <person name="Chapman S."/>
            <person name="Gujja S."/>
            <person name="Saif S."/>
            <person name="Birren B."/>
        </authorList>
    </citation>
    <scope>NUCLEOTIDE SEQUENCE</scope>
    <source>
        <strain evidence="4">CBS 7841</strain>
    </source>
</reference>
<keyword evidence="5" id="KW-1185">Reference proteome</keyword>